<feature type="region of interest" description="Disordered" evidence="1">
    <location>
        <begin position="109"/>
        <end position="155"/>
    </location>
</feature>
<dbReference type="RefSeq" id="XP_026599612.1">
    <property type="nucleotide sequence ID" value="XM_026751880.1"/>
</dbReference>
<dbReference type="GeneID" id="38120234"/>
<feature type="signal peptide" evidence="2">
    <location>
        <begin position="1"/>
        <end position="15"/>
    </location>
</feature>
<comment type="caution">
    <text evidence="3">The sequence shown here is derived from an EMBL/GenBank/DDBJ whole genome shotgun (WGS) entry which is preliminary data.</text>
</comment>
<protein>
    <submittedName>
        <fullName evidence="3">Uncharacterized protein</fullName>
    </submittedName>
</protein>
<dbReference type="Proteomes" id="UP000256690">
    <property type="component" value="Unassembled WGS sequence"/>
</dbReference>
<dbReference type="EMBL" id="PVWQ01000014">
    <property type="protein sequence ID" value="RDW64453.1"/>
    <property type="molecule type" value="Genomic_DNA"/>
</dbReference>
<feature type="chain" id="PRO_5017709375" evidence="2">
    <location>
        <begin position="16"/>
        <end position="164"/>
    </location>
</feature>
<keyword evidence="4" id="KW-1185">Reference proteome</keyword>
<sequence length="164" mass="17881">MLFSALLLVFPEITCGPIGTYWMSSQQLKGPVYTYDFGRLQGASDHTAPTEPLPMETPPPLEHFSLHGGQERYRWRMTDTGQSHFANMLTIPDCTFTLHLRHNIKASPRSISSPATVPTTIPAIAPPESPSEDDVPAPSDAPRDGVPAMCAGRRGTNRVVARAV</sequence>
<keyword evidence="2" id="KW-0732">Signal</keyword>
<accession>A0A3D8QRK5</accession>
<evidence type="ECO:0000313" key="3">
    <source>
        <dbReference type="EMBL" id="RDW64453.1"/>
    </source>
</evidence>
<evidence type="ECO:0000256" key="2">
    <source>
        <dbReference type="SAM" id="SignalP"/>
    </source>
</evidence>
<organism evidence="3 4">
    <name type="scientific">Aspergillus mulundensis</name>
    <dbReference type="NCBI Taxonomy" id="1810919"/>
    <lineage>
        <taxon>Eukaryota</taxon>
        <taxon>Fungi</taxon>
        <taxon>Dikarya</taxon>
        <taxon>Ascomycota</taxon>
        <taxon>Pezizomycotina</taxon>
        <taxon>Eurotiomycetes</taxon>
        <taxon>Eurotiomycetidae</taxon>
        <taxon>Eurotiales</taxon>
        <taxon>Aspergillaceae</taxon>
        <taxon>Aspergillus</taxon>
        <taxon>Aspergillus subgen. Nidulantes</taxon>
    </lineage>
</organism>
<proteinExistence type="predicted"/>
<gene>
    <name evidence="3" type="ORF">DSM5745_09864</name>
</gene>
<dbReference type="AlphaFoldDB" id="A0A3D8QRK5"/>
<name>A0A3D8QRK5_9EURO</name>
<evidence type="ECO:0000313" key="4">
    <source>
        <dbReference type="Proteomes" id="UP000256690"/>
    </source>
</evidence>
<feature type="compositionally biased region" description="Low complexity" evidence="1">
    <location>
        <begin position="110"/>
        <end position="123"/>
    </location>
</feature>
<evidence type="ECO:0000256" key="1">
    <source>
        <dbReference type="SAM" id="MobiDB-lite"/>
    </source>
</evidence>
<reference evidence="3 4" key="1">
    <citation type="journal article" date="2018" name="IMA Fungus">
        <title>IMA Genome-F 9: Draft genome sequence of Annulohypoxylon stygium, Aspergillus mulundensis, Berkeleyomyces basicola (syn. Thielaviopsis basicola), Ceratocystis smalleyi, two Cercospora beticola strains, Coleophoma cylindrospora, Fusarium fracticaudum, Phialophora cf. hyalina, and Morchella septimelata.</title>
        <authorList>
            <person name="Wingfield B.D."/>
            <person name="Bills G.F."/>
            <person name="Dong Y."/>
            <person name="Huang W."/>
            <person name="Nel W.J."/>
            <person name="Swalarsk-Parry B.S."/>
            <person name="Vaghefi N."/>
            <person name="Wilken P.M."/>
            <person name="An Z."/>
            <person name="de Beer Z.W."/>
            <person name="De Vos L."/>
            <person name="Chen L."/>
            <person name="Duong T.A."/>
            <person name="Gao Y."/>
            <person name="Hammerbacher A."/>
            <person name="Kikkert J.R."/>
            <person name="Li Y."/>
            <person name="Li H."/>
            <person name="Li K."/>
            <person name="Li Q."/>
            <person name="Liu X."/>
            <person name="Ma X."/>
            <person name="Naidoo K."/>
            <person name="Pethybridge S.J."/>
            <person name="Sun J."/>
            <person name="Steenkamp E.T."/>
            <person name="van der Nest M.A."/>
            <person name="van Wyk S."/>
            <person name="Wingfield M.J."/>
            <person name="Xiong C."/>
            <person name="Yue Q."/>
            <person name="Zhang X."/>
        </authorList>
    </citation>
    <scope>NUCLEOTIDE SEQUENCE [LARGE SCALE GENOMIC DNA]</scope>
    <source>
        <strain evidence="3 4">DSM 5745</strain>
    </source>
</reference>